<dbReference type="AlphaFoldDB" id="A0A4R7NU32"/>
<gene>
    <name evidence="2" type="ORF">DFR24_4517</name>
</gene>
<dbReference type="SUPFAM" id="SSF48452">
    <property type="entry name" value="TPR-like"/>
    <property type="match status" value="1"/>
</dbReference>
<dbReference type="Gene3D" id="1.25.40.10">
    <property type="entry name" value="Tetratricopeptide repeat domain"/>
    <property type="match status" value="1"/>
</dbReference>
<evidence type="ECO:0000313" key="3">
    <source>
        <dbReference type="Proteomes" id="UP000295341"/>
    </source>
</evidence>
<feature type="region of interest" description="Disordered" evidence="1">
    <location>
        <begin position="223"/>
        <end position="242"/>
    </location>
</feature>
<sequence length="242" mass="27115">MRPRSRRLGLLACGCAALLLTGCVTETRRQLDRTVAAEVPLTETPESRRQVHIDLIRKMLVQEQYYAALAHIQGQVRESGPRDELRLLEAQTRRKLGQDAEAQALYRELLKTKYAADAYHGLGLISAKTDQRTAIWQLQQAVQRRPTDSEMRNDLGYALMLAGRYREALPELATAVELESSTGSVKARNNLILLALVTGDETAVQRLMQQSDVSPEMLARLRKQAQSLRTRSAQSPAPARKN</sequence>
<proteinExistence type="predicted"/>
<evidence type="ECO:0000313" key="2">
    <source>
        <dbReference type="EMBL" id="TDU24252.1"/>
    </source>
</evidence>
<dbReference type="OrthoDB" id="5718398at2"/>
<keyword evidence="3" id="KW-1185">Reference proteome</keyword>
<dbReference type="Proteomes" id="UP000295341">
    <property type="component" value="Unassembled WGS sequence"/>
</dbReference>
<comment type="caution">
    <text evidence="2">The sequence shown here is derived from an EMBL/GenBank/DDBJ whole genome shotgun (WGS) entry which is preliminary data.</text>
</comment>
<accession>A0A4R7NU32</accession>
<dbReference type="Pfam" id="PF14561">
    <property type="entry name" value="TPR_20"/>
    <property type="match status" value="1"/>
</dbReference>
<evidence type="ECO:0000256" key="1">
    <source>
        <dbReference type="SAM" id="MobiDB-lite"/>
    </source>
</evidence>
<protein>
    <submittedName>
        <fullName evidence="2">Tetratricopeptide repeat protein</fullName>
    </submittedName>
</protein>
<name>A0A4R7NU32_9GAMM</name>
<dbReference type="PROSITE" id="PS51257">
    <property type="entry name" value="PROKAR_LIPOPROTEIN"/>
    <property type="match status" value="1"/>
</dbReference>
<feature type="compositionally biased region" description="Polar residues" evidence="1">
    <location>
        <begin position="224"/>
        <end position="235"/>
    </location>
</feature>
<reference evidence="2 3" key="1">
    <citation type="submission" date="2019-03" db="EMBL/GenBank/DDBJ databases">
        <title>Genomic Encyclopedia of Type Strains, Phase IV (KMG-IV): sequencing the most valuable type-strain genomes for metagenomic binning, comparative biology and taxonomic classification.</title>
        <authorList>
            <person name="Goeker M."/>
        </authorList>
    </citation>
    <scope>NUCLEOTIDE SEQUENCE [LARGE SCALE GENOMIC DNA]</scope>
    <source>
        <strain evidence="2 3">DSM 26377</strain>
    </source>
</reference>
<dbReference type="EMBL" id="SOBT01000012">
    <property type="protein sequence ID" value="TDU24252.1"/>
    <property type="molecule type" value="Genomic_DNA"/>
</dbReference>
<dbReference type="InterPro" id="IPR011990">
    <property type="entry name" value="TPR-like_helical_dom_sf"/>
</dbReference>
<organism evidence="2 3">
    <name type="scientific">Panacagrimonas perspica</name>
    <dbReference type="NCBI Taxonomy" id="381431"/>
    <lineage>
        <taxon>Bacteria</taxon>
        <taxon>Pseudomonadati</taxon>
        <taxon>Pseudomonadota</taxon>
        <taxon>Gammaproteobacteria</taxon>
        <taxon>Nevskiales</taxon>
        <taxon>Nevskiaceae</taxon>
        <taxon>Panacagrimonas</taxon>
    </lineage>
</organism>